<comment type="caution">
    <text evidence="5">The sequence shown here is derived from an EMBL/GenBank/DDBJ whole genome shotgun (WGS) entry which is preliminary data.</text>
</comment>
<dbReference type="AlphaFoldDB" id="A0A2B4RD37"/>
<dbReference type="InterPro" id="IPR013507">
    <property type="entry name" value="DNA_mismatch_S5_2-like"/>
</dbReference>
<feature type="compositionally biased region" description="Polar residues" evidence="3">
    <location>
        <begin position="583"/>
        <end position="602"/>
    </location>
</feature>
<dbReference type="GO" id="GO:0032389">
    <property type="term" value="C:MutLalpha complex"/>
    <property type="evidence" value="ECO:0007669"/>
    <property type="project" value="TreeGrafter"/>
</dbReference>
<dbReference type="SUPFAM" id="SSF54211">
    <property type="entry name" value="Ribosomal protein S5 domain 2-like"/>
    <property type="match status" value="1"/>
</dbReference>
<dbReference type="InterPro" id="IPR002099">
    <property type="entry name" value="MutL/Mlh/PMS"/>
</dbReference>
<dbReference type="FunFam" id="3.30.565.10:FF:000017">
    <property type="entry name" value="PMS1 homolog 1, mismatch repair system component"/>
    <property type="match status" value="1"/>
</dbReference>
<evidence type="ECO:0000313" key="6">
    <source>
        <dbReference type="Proteomes" id="UP000225706"/>
    </source>
</evidence>
<dbReference type="STRING" id="50429.A0A2B4RD37"/>
<keyword evidence="2" id="KW-0227">DNA damage</keyword>
<name>A0A2B4RD37_STYPI</name>
<dbReference type="SUPFAM" id="SSF55874">
    <property type="entry name" value="ATPase domain of HSP90 chaperone/DNA topoisomerase II/histidine kinase"/>
    <property type="match status" value="1"/>
</dbReference>
<dbReference type="Gene3D" id="3.30.230.10">
    <property type="match status" value="1"/>
</dbReference>
<gene>
    <name evidence="5" type="primary">PMS1</name>
    <name evidence="5" type="ORF">AWC38_SpisGene21453</name>
</gene>
<keyword evidence="6" id="KW-1185">Reference proteome</keyword>
<dbReference type="Pfam" id="PF13589">
    <property type="entry name" value="HATPase_c_3"/>
    <property type="match status" value="1"/>
</dbReference>
<dbReference type="PANTHER" id="PTHR10073">
    <property type="entry name" value="DNA MISMATCH REPAIR PROTEIN MLH, PMS, MUTL"/>
    <property type="match status" value="1"/>
</dbReference>
<evidence type="ECO:0000259" key="4">
    <source>
        <dbReference type="SMART" id="SM01340"/>
    </source>
</evidence>
<feature type="compositionally biased region" description="Basic and acidic residues" evidence="3">
    <location>
        <begin position="603"/>
        <end position="615"/>
    </location>
</feature>
<dbReference type="PROSITE" id="PS00058">
    <property type="entry name" value="DNA_MISMATCH_REPAIR_1"/>
    <property type="match status" value="1"/>
</dbReference>
<dbReference type="OrthoDB" id="10263226at2759"/>
<feature type="region of interest" description="Disordered" evidence="3">
    <location>
        <begin position="401"/>
        <end position="420"/>
    </location>
</feature>
<dbReference type="Gene3D" id="3.30.565.10">
    <property type="entry name" value="Histidine kinase-like ATPase, C-terminal domain"/>
    <property type="match status" value="1"/>
</dbReference>
<dbReference type="FunFam" id="3.30.230.10:FF:000030">
    <property type="entry name" value="PMS1 homolog 1, mismatch repair system component"/>
    <property type="match status" value="1"/>
</dbReference>
<protein>
    <submittedName>
        <fullName evidence="5">PMS1 protein-like 1</fullName>
    </submittedName>
</protein>
<dbReference type="NCBIfam" id="TIGR00585">
    <property type="entry name" value="mutl"/>
    <property type="match status" value="1"/>
</dbReference>
<dbReference type="GO" id="GO:0006298">
    <property type="term" value="P:mismatch repair"/>
    <property type="evidence" value="ECO:0007669"/>
    <property type="project" value="InterPro"/>
</dbReference>
<feature type="region of interest" description="Disordered" evidence="3">
    <location>
        <begin position="583"/>
        <end position="615"/>
    </location>
</feature>
<sequence length="954" mass="106607">MNLLTSSTIRLIASSQVITSVSSVVKELIENSLDAGASNIEIKLDGWGLERIEVRDNGCGIKCDDDPYMAQPHYTSKILTDNDLKSLQTYGFRGEALASLSSVSNVSILTKTETEEVGVLYTLERDGKIVATKPKPTTTGTTVLATNLFKNLPVRKQFLSNTKKCKEELKRVEDLVMAYALIRPSLRIILRHNRTVVWQKSKVADERTALLTVFGMSLLAQMGSVEYHDDKENGIHILGYLPRPGSDMEFTGRAVNDRCFIFFNGRPVNMKQISQLVKQYYNRQAPVTSNRYPVAFLSITIPPEGLDVNLEPNKTRVMLTNQDELMTVLIKLLDDFYAEEKNKLPAAQNHGCDVAAGKLGDITNTCSLDWESGKNSQQGTGALVESNILHNNMLSKEHKIDNNHSEQANGRDTICSKIPTSTSSKEKDLLIEELSCHKGKSLNSQEKDALKSPTQATKNAELVYDVPVFRNTDVASLNEKDSFQSNNLKSKALFESLSDKAIDEINESVDDPNAADKEKILGKSQELSGNKSLTSTAANSFPVRNLFSLNLDDLFEDSGLETSGVTSNLNISSPSNDVYTVKKSNLPNVPSTVRQEGTTCGEETSKGHSSDHSEVHCTDKAWSMGGGIVDKQGNPVQPVSLVTPGHSRTLSLNRTTFSLLPHRAKRKHTYDQDKSRLSLSSKKIKKMPEITNQPLINKVMSPNPLQRKLLYKKKEVQFCLGDLKDLAKRRAKEPSFLEDHSRTDHLIGRLDPWGVWLIQKGKDLVCVNQYRVQEQLLFQRLMACHSLPKERLDHPIILNERSVGGLNCWTTLCNLSVNCNPPDTTRWIDDKRLTANGFDICFKTNVESGETRVELHEVSTSIPFYGVPDLVEVLELICQKESGDSNCLSECRPFKVIHYLQSEAVRIARSLSSRMNRSEVDELLSRMENEIPQDLRKCVQDRPFFLTIAPISKD</sequence>
<evidence type="ECO:0000256" key="3">
    <source>
        <dbReference type="SAM" id="MobiDB-lite"/>
    </source>
</evidence>
<dbReference type="CDD" id="cd16926">
    <property type="entry name" value="HATPase_MutL-MLH-PMS-like"/>
    <property type="match status" value="1"/>
</dbReference>
<evidence type="ECO:0000256" key="1">
    <source>
        <dbReference type="ARBA" id="ARBA00006082"/>
    </source>
</evidence>
<reference evidence="6" key="1">
    <citation type="journal article" date="2017" name="bioRxiv">
        <title>Comparative analysis of the genomes of Stylophora pistillata and Acropora digitifera provides evidence for extensive differences between species of corals.</title>
        <authorList>
            <person name="Voolstra C.R."/>
            <person name="Li Y."/>
            <person name="Liew Y.J."/>
            <person name="Baumgarten S."/>
            <person name="Zoccola D."/>
            <person name="Flot J.-F."/>
            <person name="Tambutte S."/>
            <person name="Allemand D."/>
            <person name="Aranda M."/>
        </authorList>
    </citation>
    <scope>NUCLEOTIDE SEQUENCE [LARGE SCALE GENOMIC DNA]</scope>
</reference>
<dbReference type="SMART" id="SM01340">
    <property type="entry name" value="DNA_mis_repair"/>
    <property type="match status" value="1"/>
</dbReference>
<dbReference type="Proteomes" id="UP000225706">
    <property type="component" value="Unassembled WGS sequence"/>
</dbReference>
<dbReference type="InterPro" id="IPR038973">
    <property type="entry name" value="MutL/Mlh/Pms-like"/>
</dbReference>
<comment type="similarity">
    <text evidence="1">Belongs to the DNA mismatch repair MutL/HexB family.</text>
</comment>
<accession>A0A2B4RD37</accession>
<dbReference type="Pfam" id="PF01119">
    <property type="entry name" value="DNA_mis_repair"/>
    <property type="match status" value="1"/>
</dbReference>
<dbReference type="GO" id="GO:0005524">
    <property type="term" value="F:ATP binding"/>
    <property type="evidence" value="ECO:0007669"/>
    <property type="project" value="InterPro"/>
</dbReference>
<dbReference type="InterPro" id="IPR020568">
    <property type="entry name" value="Ribosomal_Su5_D2-typ_SF"/>
</dbReference>
<dbReference type="PANTHER" id="PTHR10073:SF54">
    <property type="entry name" value="PMS1 PROTEIN HOMOLOG 1"/>
    <property type="match status" value="1"/>
</dbReference>
<dbReference type="InterPro" id="IPR014762">
    <property type="entry name" value="DNA_mismatch_repair_CS"/>
</dbReference>
<dbReference type="GO" id="GO:0140664">
    <property type="term" value="F:ATP-dependent DNA damage sensor activity"/>
    <property type="evidence" value="ECO:0007669"/>
    <property type="project" value="InterPro"/>
</dbReference>
<dbReference type="EMBL" id="LSMT01000787">
    <property type="protein sequence ID" value="PFX14390.1"/>
    <property type="molecule type" value="Genomic_DNA"/>
</dbReference>
<evidence type="ECO:0000256" key="2">
    <source>
        <dbReference type="ARBA" id="ARBA00022763"/>
    </source>
</evidence>
<evidence type="ECO:0000313" key="5">
    <source>
        <dbReference type="EMBL" id="PFX14390.1"/>
    </source>
</evidence>
<feature type="domain" description="DNA mismatch repair protein S5" evidence="4">
    <location>
        <begin position="210"/>
        <end position="338"/>
    </location>
</feature>
<dbReference type="InterPro" id="IPR036890">
    <property type="entry name" value="HATPase_C_sf"/>
</dbReference>
<dbReference type="InterPro" id="IPR014721">
    <property type="entry name" value="Ribsml_uS5_D2-typ_fold_subgr"/>
</dbReference>
<organism evidence="5 6">
    <name type="scientific">Stylophora pistillata</name>
    <name type="common">Smooth cauliflower coral</name>
    <dbReference type="NCBI Taxonomy" id="50429"/>
    <lineage>
        <taxon>Eukaryota</taxon>
        <taxon>Metazoa</taxon>
        <taxon>Cnidaria</taxon>
        <taxon>Anthozoa</taxon>
        <taxon>Hexacorallia</taxon>
        <taxon>Scleractinia</taxon>
        <taxon>Astrocoeniina</taxon>
        <taxon>Pocilloporidae</taxon>
        <taxon>Stylophora</taxon>
    </lineage>
</organism>
<dbReference type="GO" id="GO:0016887">
    <property type="term" value="F:ATP hydrolysis activity"/>
    <property type="evidence" value="ECO:0007669"/>
    <property type="project" value="InterPro"/>
</dbReference>
<dbReference type="GO" id="GO:0030983">
    <property type="term" value="F:mismatched DNA binding"/>
    <property type="evidence" value="ECO:0007669"/>
    <property type="project" value="InterPro"/>
</dbReference>
<proteinExistence type="inferred from homology"/>